<name>A0AA35SIV5_GEOBA</name>
<comment type="caution">
    <text evidence="2">The sequence shown here is derived from an EMBL/GenBank/DDBJ whole genome shotgun (WGS) entry which is preliminary data.</text>
</comment>
<evidence type="ECO:0000256" key="1">
    <source>
        <dbReference type="SAM" id="MobiDB-lite"/>
    </source>
</evidence>
<keyword evidence="3" id="KW-1185">Reference proteome</keyword>
<protein>
    <submittedName>
        <fullName evidence="2">Uncharacterized protein</fullName>
    </submittedName>
</protein>
<dbReference type="Proteomes" id="UP001174909">
    <property type="component" value="Unassembled WGS sequence"/>
</dbReference>
<feature type="region of interest" description="Disordered" evidence="1">
    <location>
        <begin position="141"/>
        <end position="163"/>
    </location>
</feature>
<organism evidence="2 3">
    <name type="scientific">Geodia barretti</name>
    <name type="common">Barrett's horny sponge</name>
    <dbReference type="NCBI Taxonomy" id="519541"/>
    <lineage>
        <taxon>Eukaryota</taxon>
        <taxon>Metazoa</taxon>
        <taxon>Porifera</taxon>
        <taxon>Demospongiae</taxon>
        <taxon>Heteroscleromorpha</taxon>
        <taxon>Tetractinellida</taxon>
        <taxon>Astrophorina</taxon>
        <taxon>Geodiidae</taxon>
        <taxon>Geodia</taxon>
    </lineage>
</organism>
<gene>
    <name evidence="2" type="ORF">GBAR_LOCUS16705</name>
</gene>
<feature type="compositionally biased region" description="Low complexity" evidence="1">
    <location>
        <begin position="150"/>
        <end position="163"/>
    </location>
</feature>
<dbReference type="AlphaFoldDB" id="A0AA35SIV5"/>
<proteinExistence type="predicted"/>
<feature type="non-terminal residue" evidence="2">
    <location>
        <position position="1"/>
    </location>
</feature>
<reference evidence="2" key="1">
    <citation type="submission" date="2023-03" db="EMBL/GenBank/DDBJ databases">
        <authorList>
            <person name="Steffen K."/>
            <person name="Cardenas P."/>
        </authorList>
    </citation>
    <scope>NUCLEOTIDE SEQUENCE</scope>
</reference>
<feature type="non-terminal residue" evidence="2">
    <location>
        <position position="163"/>
    </location>
</feature>
<dbReference type="EMBL" id="CASHTH010002404">
    <property type="protein sequence ID" value="CAI8029406.1"/>
    <property type="molecule type" value="Genomic_DNA"/>
</dbReference>
<accession>A0AA35SIV5</accession>
<evidence type="ECO:0000313" key="3">
    <source>
        <dbReference type="Proteomes" id="UP001174909"/>
    </source>
</evidence>
<sequence>GDGLLRADVYAVVRGGDHHRLRIVVEQVVHRRDRGCDRGRPGSERQRLRADVVVGGLRGRAGKRQGDGLVGGEGGAACGDGHRGGAGGLRDGVRVHRDRQRRRVVVVGDGDGLLRADGAAAHRGGDQHRLVRLVAAVLHRGHRGRDRGRPGQQRQRLGADVVV</sequence>
<evidence type="ECO:0000313" key="2">
    <source>
        <dbReference type="EMBL" id="CAI8029406.1"/>
    </source>
</evidence>